<feature type="compositionally biased region" description="Pro residues" evidence="1">
    <location>
        <begin position="318"/>
        <end position="331"/>
    </location>
</feature>
<feature type="compositionally biased region" description="Low complexity" evidence="1">
    <location>
        <begin position="347"/>
        <end position="368"/>
    </location>
</feature>
<feature type="region of interest" description="Disordered" evidence="1">
    <location>
        <begin position="177"/>
        <end position="228"/>
    </location>
</feature>
<reference evidence="3" key="1">
    <citation type="submission" date="2022-06" db="EMBL/GenBank/DDBJ databases">
        <authorList>
            <person name="Ping M."/>
        </authorList>
    </citation>
    <scope>NUCLEOTIDE SEQUENCE</scope>
    <source>
        <strain evidence="3">JCM11759T</strain>
    </source>
</reference>
<evidence type="ECO:0000313" key="3">
    <source>
        <dbReference type="EMBL" id="USY17743.1"/>
    </source>
</evidence>
<gene>
    <name evidence="3" type="ORF">NE857_20705</name>
</gene>
<feature type="compositionally biased region" description="Acidic residues" evidence="1">
    <location>
        <begin position="286"/>
        <end position="301"/>
    </location>
</feature>
<keyword evidence="4" id="KW-1185">Reference proteome</keyword>
<accession>A0ABY5D3R5</accession>
<dbReference type="RefSeq" id="WP_254417260.1">
    <property type="nucleotide sequence ID" value="NZ_BAAAJB010000011.1"/>
</dbReference>
<feature type="region of interest" description="Disordered" evidence="1">
    <location>
        <begin position="121"/>
        <end position="145"/>
    </location>
</feature>
<proteinExistence type="predicted"/>
<keyword evidence="2" id="KW-0812">Transmembrane</keyword>
<feature type="transmembrane region" description="Helical" evidence="2">
    <location>
        <begin position="236"/>
        <end position="257"/>
    </location>
</feature>
<evidence type="ECO:0000256" key="2">
    <source>
        <dbReference type="SAM" id="Phobius"/>
    </source>
</evidence>
<evidence type="ECO:0000256" key="1">
    <source>
        <dbReference type="SAM" id="MobiDB-lite"/>
    </source>
</evidence>
<feature type="region of interest" description="Disordered" evidence="1">
    <location>
        <begin position="267"/>
        <end position="382"/>
    </location>
</feature>
<dbReference type="Proteomes" id="UP001055940">
    <property type="component" value="Chromosome"/>
</dbReference>
<keyword evidence="2" id="KW-0472">Membrane</keyword>
<dbReference type="EMBL" id="CP099837">
    <property type="protein sequence ID" value="USY17743.1"/>
    <property type="molecule type" value="Genomic_DNA"/>
</dbReference>
<feature type="compositionally biased region" description="Polar residues" evidence="1">
    <location>
        <begin position="267"/>
        <end position="285"/>
    </location>
</feature>
<keyword evidence="2" id="KW-1133">Transmembrane helix</keyword>
<evidence type="ECO:0000313" key="4">
    <source>
        <dbReference type="Proteomes" id="UP001055940"/>
    </source>
</evidence>
<name>A0ABY5D3R5_9ACTN</name>
<organism evidence="3 4">
    <name type="scientific">Nocardiopsis exhalans</name>
    <dbReference type="NCBI Taxonomy" id="163604"/>
    <lineage>
        <taxon>Bacteria</taxon>
        <taxon>Bacillati</taxon>
        <taxon>Actinomycetota</taxon>
        <taxon>Actinomycetes</taxon>
        <taxon>Streptosporangiales</taxon>
        <taxon>Nocardiopsidaceae</taxon>
        <taxon>Nocardiopsis</taxon>
    </lineage>
</organism>
<protein>
    <submittedName>
        <fullName evidence="3">Uncharacterized protein</fullName>
    </submittedName>
</protein>
<feature type="transmembrane region" description="Helical" evidence="2">
    <location>
        <begin position="32"/>
        <end position="54"/>
    </location>
</feature>
<sequence>MPRPDHGDEFEEEEEGGAGAEESKDKKKRIDLSMAQVAGAGVATLTAATAASYLNVYGTVIGTGVMAVLSTSAAPVIQHWLTRSGEQAKELAEKKAARQKGMRALVDTEAEAAAEAARQDAAEAGTGHTGFDTGATRVADPDAPNPFGFPADPDATRTMAMPVVGLDLPGQTVAHGFGNPEDPTQVGGPPVADATELLPRVGGPGDTRYPDGPAEDEEDADGAIGDERPKRGWKTVVISAAAVFTLVMLVILAFELLTGRSLTAWTQGQDEPTSPSLFGGQSSQVQDEEEVPEATEGDQPEPENGTGTRPQGTDAPVEPEPIAPPGEPQPEVPGGGATDPAEPPVNGGEPAQPGGGEAPDPGAENPPEGDTPAEPDPVAPNG</sequence>
<feature type="region of interest" description="Disordered" evidence="1">
    <location>
        <begin position="1"/>
        <end position="27"/>
    </location>
</feature>